<reference evidence="2 3" key="1">
    <citation type="submission" date="2019-12" db="EMBL/GenBank/DDBJ databases">
        <title>Genomic-based taxomic classification of the family Erythrobacteraceae.</title>
        <authorList>
            <person name="Xu L."/>
        </authorList>
    </citation>
    <scope>NUCLEOTIDE SEQUENCE [LARGE SCALE GENOMIC DNA]</scope>
    <source>
        <strain evidence="2 3">JCM 17468</strain>
    </source>
</reference>
<feature type="signal peptide" evidence="1">
    <location>
        <begin position="1"/>
        <end position="16"/>
    </location>
</feature>
<evidence type="ECO:0000256" key="1">
    <source>
        <dbReference type="SAM" id="SignalP"/>
    </source>
</evidence>
<dbReference type="RefSeq" id="WP_344870226.1">
    <property type="nucleotide sequence ID" value="NZ_BAABDV010000001.1"/>
</dbReference>
<dbReference type="Proteomes" id="UP000430272">
    <property type="component" value="Unassembled WGS sequence"/>
</dbReference>
<evidence type="ECO:0000313" key="3">
    <source>
        <dbReference type="Proteomes" id="UP000430272"/>
    </source>
</evidence>
<sequence>MLLLLCIAIAPGPGWAQSNPPSLDSYCDTATLPQSVLIGTQTKSDIDTGLYLVSIRMIATGNRFSSNVISMRPLTGQLFLEDGRYVRLPFQTLADVDGSIEAEFSCESIPERFGRPASPLHADVTRLENAPSIEGYKFVSVSGTRYGADSYLGLWVSTDSIGAGLRDSLLVKFSNPQSGSEQGATDFEILTRIPIVFDKVIVQPSLHGPSATIYLISNQSMARGDIVIASLNWTRW</sequence>
<dbReference type="EMBL" id="WTYD01000003">
    <property type="protein sequence ID" value="MXO55079.1"/>
    <property type="molecule type" value="Genomic_DNA"/>
</dbReference>
<dbReference type="AlphaFoldDB" id="A0A844YCC5"/>
<evidence type="ECO:0000313" key="2">
    <source>
        <dbReference type="EMBL" id="MXO55079.1"/>
    </source>
</evidence>
<comment type="caution">
    <text evidence="2">The sequence shown here is derived from an EMBL/GenBank/DDBJ whole genome shotgun (WGS) entry which is preliminary data.</text>
</comment>
<keyword evidence="1" id="KW-0732">Signal</keyword>
<feature type="chain" id="PRO_5032953832" evidence="1">
    <location>
        <begin position="17"/>
        <end position="236"/>
    </location>
</feature>
<accession>A0A844YCC5</accession>
<proteinExistence type="predicted"/>
<gene>
    <name evidence="2" type="ORF">GRI47_13810</name>
</gene>
<protein>
    <submittedName>
        <fullName evidence="2">Uncharacterized protein</fullName>
    </submittedName>
</protein>
<organism evidence="2 3">
    <name type="scientific">Qipengyuania pelagi</name>
    <dbReference type="NCBI Taxonomy" id="994320"/>
    <lineage>
        <taxon>Bacteria</taxon>
        <taxon>Pseudomonadati</taxon>
        <taxon>Pseudomonadota</taxon>
        <taxon>Alphaproteobacteria</taxon>
        <taxon>Sphingomonadales</taxon>
        <taxon>Erythrobacteraceae</taxon>
        <taxon>Qipengyuania</taxon>
    </lineage>
</organism>
<keyword evidence="3" id="KW-1185">Reference proteome</keyword>
<name>A0A844YCC5_9SPHN</name>